<dbReference type="CDD" id="cd17039">
    <property type="entry name" value="Ubl_ubiquitin_like"/>
    <property type="match status" value="2"/>
</dbReference>
<protein>
    <recommendedName>
        <fullName evidence="1">Ubiquitin carboxyl-terminal hydrolase</fullName>
        <ecNumber evidence="1">3.4.19.12</ecNumber>
    </recommendedName>
</protein>
<dbReference type="Gene3D" id="3.10.20.90">
    <property type="entry name" value="Phosphatidylinositol 3-kinase Catalytic Subunit, Chain A, domain 1"/>
    <property type="match status" value="4"/>
</dbReference>
<accession>A0A9P1FUJ6</accession>
<dbReference type="SMART" id="SM00213">
    <property type="entry name" value="UBQ"/>
    <property type="match status" value="4"/>
</dbReference>
<dbReference type="InterPro" id="IPR000626">
    <property type="entry name" value="Ubiquitin-like_dom"/>
</dbReference>
<dbReference type="Pfam" id="PF00240">
    <property type="entry name" value="ubiquitin"/>
    <property type="match status" value="4"/>
</dbReference>
<dbReference type="SUPFAM" id="SSF54236">
    <property type="entry name" value="Ubiquitin-like"/>
    <property type="match status" value="4"/>
</dbReference>
<feature type="domain" description="Ubiquitin-like" evidence="3">
    <location>
        <begin position="98"/>
        <end position="166"/>
    </location>
</feature>
<dbReference type="PROSITE" id="PS00972">
    <property type="entry name" value="USP_1"/>
    <property type="match status" value="1"/>
</dbReference>
<dbReference type="EMBL" id="CAMXCT010001291">
    <property type="protein sequence ID" value="CAI3988686.1"/>
    <property type="molecule type" value="Genomic_DNA"/>
</dbReference>
<dbReference type="InterPro" id="IPR018200">
    <property type="entry name" value="USP_CS"/>
</dbReference>
<dbReference type="EC" id="3.4.19.12" evidence="1"/>
<sequence length="769" mass="85670">MAQDLLLRAAQYGEVDEALSLIQKEHAQPELAMPPTNTTALHAACRSGTLDMVRIGLIGYPVPVMPDPAPLSFVGCVAQERLTNEIEFDDVLGISWVMQIFIKTYTGKRPVLEVEAGDLVASVKKQIWEKEGIPPEQQLLYFAGKQLLDDCALSFYDIHSECTLELEPQREQREPQRSQRSLCIEVQKLSGETTHISALSTDTTADLKERIRNSQGISEADQTLVFQNHVLQDDAKPFEVLCDSKIVVQLVIKSKAPAQTLQIKNTSGHIFEVTMNPNDTLERLKELIEEQHGMPKDKQILVYAGKKIDNDRTIAECDFKGPLLLVKKVSMEVTVKTLTGKSFSVHICPSETIANVKLNIQSKEGWPADRQRLIFQGKQLNDQEKVQDYKLTEGNTLHLVMRQTVTCPASSSLVGSCESPGACGLSNMGNTCYLNSTLQALSNTVALRRYYDEGHYKADISTSPDSMGGRLADGFANLLRSLWGGSYSVVSPGKLRELINEKWQQFAGYQQHDAQELLMFFLDGLHEDVNRKNGSSVSAAKAVSSDGQVSSPAAGSNGEMGDGEGDSSKIMDIFQFQVRSKITFNEIEEEPSLKYEPMVYLSLPVASVGSELASAQRVHLVDCLHHFSSHEELNQDDWAYCERTRRCERSSKKLDIWSAPECLIIHLKRFAVDSTSGGTEKIDTFVDFPMDLDLDPFVVGPKATTRQLYRLYAVVNHSGSLSFGHYTAYCKVGEEPSRQWYLFNDATVSAASESDVVSREAYILFYERI</sequence>
<evidence type="ECO:0000313" key="7">
    <source>
        <dbReference type="Proteomes" id="UP001152797"/>
    </source>
</evidence>
<dbReference type="PROSITE" id="PS50235">
    <property type="entry name" value="USP_3"/>
    <property type="match status" value="1"/>
</dbReference>
<dbReference type="EMBL" id="CAMXCT020001291">
    <property type="protein sequence ID" value="CAL1142061.1"/>
    <property type="molecule type" value="Genomic_DNA"/>
</dbReference>
<dbReference type="AlphaFoldDB" id="A0A9P1FUJ6"/>
<evidence type="ECO:0000313" key="5">
    <source>
        <dbReference type="EMBL" id="CAI3988686.1"/>
    </source>
</evidence>
<dbReference type="PANTHER" id="PTHR21646">
    <property type="entry name" value="UBIQUITIN CARBOXYL-TERMINAL HYDROLASE"/>
    <property type="match status" value="1"/>
</dbReference>
<keyword evidence="1" id="KW-0833">Ubl conjugation pathway</keyword>
<dbReference type="Pfam" id="PF00443">
    <property type="entry name" value="UCH"/>
    <property type="match status" value="1"/>
</dbReference>
<dbReference type="PROSITE" id="PS00973">
    <property type="entry name" value="USP_2"/>
    <property type="match status" value="1"/>
</dbReference>
<dbReference type="PRINTS" id="PR00348">
    <property type="entry name" value="UBIQUITIN"/>
</dbReference>
<keyword evidence="7" id="KW-1185">Reference proteome</keyword>
<dbReference type="PROSITE" id="PS50053">
    <property type="entry name" value="UBIQUITIN_2"/>
    <property type="match status" value="4"/>
</dbReference>
<dbReference type="InterPro" id="IPR019956">
    <property type="entry name" value="Ubiquitin_dom"/>
</dbReference>
<keyword evidence="1" id="KW-0645">Protease</keyword>
<dbReference type="InterPro" id="IPR050185">
    <property type="entry name" value="Ub_carboxyl-term_hydrolase"/>
</dbReference>
<evidence type="ECO:0000259" key="4">
    <source>
        <dbReference type="PROSITE" id="PS50235"/>
    </source>
</evidence>
<dbReference type="CDD" id="cd02674">
    <property type="entry name" value="Peptidase_C19R"/>
    <property type="match status" value="1"/>
</dbReference>
<dbReference type="SUPFAM" id="SSF54001">
    <property type="entry name" value="Cysteine proteinases"/>
    <property type="match status" value="1"/>
</dbReference>
<dbReference type="Proteomes" id="UP001152797">
    <property type="component" value="Unassembled WGS sequence"/>
</dbReference>
<keyword evidence="1" id="KW-0788">Thiol protease</keyword>
<comment type="catalytic activity">
    <reaction evidence="1">
        <text>Thiol-dependent hydrolysis of ester, thioester, amide, peptide and isopeptide bonds formed by the C-terminal Gly of ubiquitin (a 76-residue protein attached to proteins as an intracellular targeting signal).</text>
        <dbReference type="EC" id="3.4.19.12"/>
    </reaction>
</comment>
<feature type="domain" description="Ubiquitin-like" evidence="3">
    <location>
        <begin position="182"/>
        <end position="257"/>
    </location>
</feature>
<dbReference type="OrthoDB" id="292964at2759"/>
<dbReference type="InterPro" id="IPR028889">
    <property type="entry name" value="USP"/>
</dbReference>
<keyword evidence="1 6" id="KW-0378">Hydrolase</keyword>
<feature type="domain" description="Ubiquitin-like" evidence="3">
    <location>
        <begin position="259"/>
        <end position="320"/>
    </location>
</feature>
<gene>
    <name evidence="5" type="ORF">C1SCF055_LOCUS15816</name>
</gene>
<dbReference type="GO" id="GO:0004843">
    <property type="term" value="F:cysteine-type deubiquitinase activity"/>
    <property type="evidence" value="ECO:0007669"/>
    <property type="project" value="UniProtKB-UniRule"/>
</dbReference>
<dbReference type="InterPro" id="IPR038765">
    <property type="entry name" value="Papain-like_cys_pep_sf"/>
</dbReference>
<comment type="similarity">
    <text evidence="1">Belongs to the peptidase C19 family.</text>
</comment>
<reference evidence="6 7" key="2">
    <citation type="submission" date="2024-05" db="EMBL/GenBank/DDBJ databases">
        <authorList>
            <person name="Chen Y."/>
            <person name="Shah S."/>
            <person name="Dougan E. K."/>
            <person name="Thang M."/>
            <person name="Chan C."/>
        </authorList>
    </citation>
    <scope>NUCLEOTIDE SEQUENCE [LARGE SCALE GENOMIC DNA]</scope>
</reference>
<dbReference type="InterPro" id="IPR001394">
    <property type="entry name" value="Peptidase_C19_UCH"/>
</dbReference>
<proteinExistence type="inferred from homology"/>
<evidence type="ECO:0000256" key="1">
    <source>
        <dbReference type="RuleBase" id="RU366025"/>
    </source>
</evidence>
<feature type="compositionally biased region" description="Low complexity" evidence="2">
    <location>
        <begin position="536"/>
        <end position="545"/>
    </location>
</feature>
<dbReference type="GO" id="GO:0006508">
    <property type="term" value="P:proteolysis"/>
    <property type="evidence" value="ECO:0007669"/>
    <property type="project" value="UniProtKB-KW"/>
</dbReference>
<reference evidence="5" key="1">
    <citation type="submission" date="2022-10" db="EMBL/GenBank/DDBJ databases">
        <authorList>
            <person name="Chen Y."/>
            <person name="Dougan E. K."/>
            <person name="Chan C."/>
            <person name="Rhodes N."/>
            <person name="Thang M."/>
        </authorList>
    </citation>
    <scope>NUCLEOTIDE SEQUENCE</scope>
</reference>
<dbReference type="GO" id="GO:0016579">
    <property type="term" value="P:protein deubiquitination"/>
    <property type="evidence" value="ECO:0007669"/>
    <property type="project" value="InterPro"/>
</dbReference>
<feature type="domain" description="Ubiquitin-like" evidence="3">
    <location>
        <begin position="331"/>
        <end position="404"/>
    </location>
</feature>
<comment type="caution">
    <text evidence="5">The sequence shown here is derived from an EMBL/GenBank/DDBJ whole genome shotgun (WGS) entry which is preliminary data.</text>
</comment>
<evidence type="ECO:0000313" key="6">
    <source>
        <dbReference type="EMBL" id="CAL4775998.1"/>
    </source>
</evidence>
<evidence type="ECO:0000256" key="2">
    <source>
        <dbReference type="SAM" id="MobiDB-lite"/>
    </source>
</evidence>
<feature type="domain" description="USP" evidence="4">
    <location>
        <begin position="423"/>
        <end position="769"/>
    </location>
</feature>
<dbReference type="InterPro" id="IPR029071">
    <property type="entry name" value="Ubiquitin-like_domsf"/>
</dbReference>
<evidence type="ECO:0000259" key="3">
    <source>
        <dbReference type="PROSITE" id="PS50053"/>
    </source>
</evidence>
<organism evidence="5">
    <name type="scientific">Cladocopium goreaui</name>
    <dbReference type="NCBI Taxonomy" id="2562237"/>
    <lineage>
        <taxon>Eukaryota</taxon>
        <taxon>Sar</taxon>
        <taxon>Alveolata</taxon>
        <taxon>Dinophyceae</taxon>
        <taxon>Suessiales</taxon>
        <taxon>Symbiodiniaceae</taxon>
        <taxon>Cladocopium</taxon>
    </lineage>
</organism>
<feature type="region of interest" description="Disordered" evidence="2">
    <location>
        <begin position="536"/>
        <end position="564"/>
    </location>
</feature>
<name>A0A9P1FUJ6_9DINO</name>
<dbReference type="Gene3D" id="3.90.70.10">
    <property type="entry name" value="Cysteine proteinases"/>
    <property type="match status" value="1"/>
</dbReference>
<dbReference type="EMBL" id="CAMXCT030001291">
    <property type="protein sequence ID" value="CAL4775998.1"/>
    <property type="molecule type" value="Genomic_DNA"/>
</dbReference>